<dbReference type="InterPro" id="IPR036890">
    <property type="entry name" value="HATPase_C_sf"/>
</dbReference>
<proteinExistence type="predicted"/>
<evidence type="ECO:0000256" key="1">
    <source>
        <dbReference type="SAM" id="MobiDB-lite"/>
    </source>
</evidence>
<protein>
    <recommendedName>
        <fullName evidence="2">Histidine kinase/HSP90-like ATPase domain-containing protein</fullName>
    </recommendedName>
</protein>
<keyword evidence="4" id="KW-1185">Reference proteome</keyword>
<evidence type="ECO:0000259" key="2">
    <source>
        <dbReference type="Pfam" id="PF13581"/>
    </source>
</evidence>
<evidence type="ECO:0000313" key="4">
    <source>
        <dbReference type="Proteomes" id="UP001500483"/>
    </source>
</evidence>
<feature type="domain" description="Histidine kinase/HSP90-like ATPase" evidence="2">
    <location>
        <begin position="32"/>
        <end position="108"/>
    </location>
</feature>
<organism evidence="3 4">
    <name type="scientific">Saccharopolyspora gregorii</name>
    <dbReference type="NCBI Taxonomy" id="33914"/>
    <lineage>
        <taxon>Bacteria</taxon>
        <taxon>Bacillati</taxon>
        <taxon>Actinomycetota</taxon>
        <taxon>Actinomycetes</taxon>
        <taxon>Pseudonocardiales</taxon>
        <taxon>Pseudonocardiaceae</taxon>
        <taxon>Saccharopolyspora</taxon>
    </lineage>
</organism>
<evidence type="ECO:0000313" key="3">
    <source>
        <dbReference type="EMBL" id="GAA3356261.1"/>
    </source>
</evidence>
<dbReference type="RefSeq" id="WP_344925693.1">
    <property type="nucleotide sequence ID" value="NZ_BAAAYK010000038.1"/>
</dbReference>
<accession>A0ABP6RM31</accession>
<comment type="caution">
    <text evidence="3">The sequence shown here is derived from an EMBL/GenBank/DDBJ whole genome shotgun (WGS) entry which is preliminary data.</text>
</comment>
<dbReference type="Gene3D" id="3.30.565.10">
    <property type="entry name" value="Histidine kinase-like ATPase, C-terminal domain"/>
    <property type="match status" value="1"/>
</dbReference>
<gene>
    <name evidence="3" type="ORF">GCM10020366_19640</name>
</gene>
<dbReference type="Pfam" id="PF13581">
    <property type="entry name" value="HATPase_c_2"/>
    <property type="match status" value="1"/>
</dbReference>
<dbReference type="InterPro" id="IPR003594">
    <property type="entry name" value="HATPase_dom"/>
</dbReference>
<feature type="region of interest" description="Disordered" evidence="1">
    <location>
        <begin position="1"/>
        <end position="24"/>
    </location>
</feature>
<reference evidence="4" key="1">
    <citation type="journal article" date="2019" name="Int. J. Syst. Evol. Microbiol.">
        <title>The Global Catalogue of Microorganisms (GCM) 10K type strain sequencing project: providing services to taxonomists for standard genome sequencing and annotation.</title>
        <authorList>
            <consortium name="The Broad Institute Genomics Platform"/>
            <consortium name="The Broad Institute Genome Sequencing Center for Infectious Disease"/>
            <person name="Wu L."/>
            <person name="Ma J."/>
        </authorList>
    </citation>
    <scope>NUCLEOTIDE SEQUENCE [LARGE SCALE GENOMIC DNA]</scope>
    <source>
        <strain evidence="4">JCM 9687</strain>
    </source>
</reference>
<dbReference type="Proteomes" id="UP001500483">
    <property type="component" value="Unassembled WGS sequence"/>
</dbReference>
<name>A0ABP6RM31_9PSEU</name>
<sequence length="152" mass="16096">MSAPQPARGERTAPPPRSDSVPAESVVEVRVAADASQLSVLRAVTGDLAMRADFDVDSIADLRLAVDEACSSLIRLASDGRQLVCRFQTDELGLSLSASVVSDRAQGAREDTFSWRVLSALTDSVSTSVESDADSGTGHLVRIDLTKGRAHE</sequence>
<dbReference type="EMBL" id="BAAAYK010000038">
    <property type="protein sequence ID" value="GAA3356261.1"/>
    <property type="molecule type" value="Genomic_DNA"/>
</dbReference>